<gene>
    <name evidence="2" type="ORF">BOX15_Mlig015667g1</name>
</gene>
<evidence type="ECO:0000313" key="2">
    <source>
        <dbReference type="EMBL" id="PAA49528.1"/>
    </source>
</evidence>
<dbReference type="AlphaFoldDB" id="A0A267DJM3"/>
<proteinExistence type="predicted"/>
<keyword evidence="1" id="KW-0812">Transmembrane</keyword>
<dbReference type="Proteomes" id="UP000215902">
    <property type="component" value="Unassembled WGS sequence"/>
</dbReference>
<name>A0A267DJM3_9PLAT</name>
<protein>
    <submittedName>
        <fullName evidence="2">Uncharacterized protein</fullName>
    </submittedName>
</protein>
<dbReference type="EMBL" id="NIVC01003853">
    <property type="protein sequence ID" value="PAA49528.1"/>
    <property type="molecule type" value="Genomic_DNA"/>
</dbReference>
<keyword evidence="1" id="KW-0472">Membrane</keyword>
<keyword evidence="1" id="KW-1133">Transmembrane helix</keyword>
<accession>A0A267DJM3</accession>
<feature type="transmembrane region" description="Helical" evidence="1">
    <location>
        <begin position="61"/>
        <end position="82"/>
    </location>
</feature>
<evidence type="ECO:0000256" key="1">
    <source>
        <dbReference type="SAM" id="Phobius"/>
    </source>
</evidence>
<organism evidence="2 3">
    <name type="scientific">Macrostomum lignano</name>
    <dbReference type="NCBI Taxonomy" id="282301"/>
    <lineage>
        <taxon>Eukaryota</taxon>
        <taxon>Metazoa</taxon>
        <taxon>Spiralia</taxon>
        <taxon>Lophotrochozoa</taxon>
        <taxon>Platyhelminthes</taxon>
        <taxon>Rhabditophora</taxon>
        <taxon>Macrostomorpha</taxon>
        <taxon>Macrostomida</taxon>
        <taxon>Macrostomidae</taxon>
        <taxon>Macrostomum</taxon>
    </lineage>
</organism>
<reference evidence="2 3" key="1">
    <citation type="submission" date="2017-06" db="EMBL/GenBank/DDBJ databases">
        <title>A platform for efficient transgenesis in Macrostomum lignano, a flatworm model organism for stem cell research.</title>
        <authorList>
            <person name="Berezikov E."/>
        </authorList>
    </citation>
    <scope>NUCLEOTIDE SEQUENCE [LARGE SCALE GENOMIC DNA]</scope>
    <source>
        <strain evidence="2">DV1</strain>
        <tissue evidence="2">Whole organism</tissue>
    </source>
</reference>
<keyword evidence="3" id="KW-1185">Reference proteome</keyword>
<evidence type="ECO:0000313" key="3">
    <source>
        <dbReference type="Proteomes" id="UP000215902"/>
    </source>
</evidence>
<comment type="caution">
    <text evidence="2">The sequence shown here is derived from an EMBL/GenBank/DDBJ whole genome shotgun (WGS) entry which is preliminary data.</text>
</comment>
<sequence length="114" mass="12428">MQLVALGLNSNKKVELVPISSDEAAGLHRLLVVEFNPVMQGTNCDERVPCPENQQDGSARIVMIVVGAIVLLLVAVTVFYFVRKCRRPAKSTTENNNDGVNIPLNAMPTRLSLP</sequence>